<dbReference type="Gene3D" id="1.10.472.150">
    <property type="entry name" value="Glucose-regulated metallo-peptidase M90, N-terminal domain"/>
    <property type="match status" value="1"/>
</dbReference>
<dbReference type="InterPro" id="IPR042252">
    <property type="entry name" value="MtfA_N"/>
</dbReference>
<dbReference type="Gene3D" id="3.40.390.10">
    <property type="entry name" value="Collagenase (Catalytic Domain)"/>
    <property type="match status" value="1"/>
</dbReference>
<evidence type="ECO:0000313" key="2">
    <source>
        <dbReference type="Proteomes" id="UP001378242"/>
    </source>
</evidence>
<accession>A0ABU9GI73</accession>
<dbReference type="Pfam" id="PF06167">
    <property type="entry name" value="Peptidase_M90"/>
    <property type="match status" value="1"/>
</dbReference>
<protein>
    <submittedName>
        <fullName evidence="1">M90 family metallopeptidase</fullName>
    </submittedName>
</protein>
<sequence>MPPWWQRLWQRSERHGHDADASAPFSSQPQEGDTLWQSVRERLPILEGLDAEALTRLERRARRQLHDWKLTSAEPLEEVEALALAAQAMLLLNGWAHAERWQDAGARVHEIMLPFEAIRREVEEMDEAGVVHVFQDTRAGETWYQGPVVVTQQDLAASGDWSGFNVVIHEFAHKLDMANATDADGFPPLPGHISAQEWHATFTAVWDDLSERQAHGIPTPIDDYAASHPAECFAVCCEYFFTAPDTLEAAYPELYALLERFFHQSPLPRCPTAHD</sequence>
<keyword evidence="2" id="KW-1185">Reference proteome</keyword>
<dbReference type="PANTHER" id="PTHR30164:SF2">
    <property type="entry name" value="PROTEIN MTFA"/>
    <property type="match status" value="1"/>
</dbReference>
<gene>
    <name evidence="1" type="ORF">V6243_13365</name>
</gene>
<evidence type="ECO:0000313" key="1">
    <source>
        <dbReference type="EMBL" id="MEL0617814.1"/>
    </source>
</evidence>
<dbReference type="EMBL" id="JBAKAP010000015">
    <property type="protein sequence ID" value="MEL0617814.1"/>
    <property type="molecule type" value="Genomic_DNA"/>
</dbReference>
<dbReference type="InterPro" id="IPR010384">
    <property type="entry name" value="MtfA_fam"/>
</dbReference>
<dbReference type="RefSeq" id="WP_341542626.1">
    <property type="nucleotide sequence ID" value="NZ_JBAKAP010000015.1"/>
</dbReference>
<reference evidence="1 2" key="1">
    <citation type="submission" date="2024-02" db="EMBL/GenBank/DDBJ databases">
        <title>Bacteria isolated from the canopy kelp, Nereocystis luetkeana.</title>
        <authorList>
            <person name="Pfister C.A."/>
            <person name="Younker I.T."/>
            <person name="Light S.H."/>
        </authorList>
    </citation>
    <scope>NUCLEOTIDE SEQUENCE [LARGE SCALE GENOMIC DNA]</scope>
    <source>
        <strain evidence="1 2">TI.5.07</strain>
    </source>
</reference>
<comment type="caution">
    <text evidence="1">The sequence shown here is derived from an EMBL/GenBank/DDBJ whole genome shotgun (WGS) entry which is preliminary data.</text>
</comment>
<dbReference type="Proteomes" id="UP001378242">
    <property type="component" value="Unassembled WGS sequence"/>
</dbReference>
<dbReference type="SUPFAM" id="SSF55486">
    <property type="entry name" value="Metalloproteases ('zincins'), catalytic domain"/>
    <property type="match status" value="1"/>
</dbReference>
<dbReference type="CDD" id="cd20169">
    <property type="entry name" value="Peptidase_M90_mtfA"/>
    <property type="match status" value="1"/>
</dbReference>
<dbReference type="PANTHER" id="PTHR30164">
    <property type="entry name" value="MTFA PEPTIDASE"/>
    <property type="match status" value="1"/>
</dbReference>
<proteinExistence type="predicted"/>
<organism evidence="1 2">
    <name type="scientific">Cobetia marina</name>
    <name type="common">Deleya marina</name>
    <dbReference type="NCBI Taxonomy" id="28258"/>
    <lineage>
        <taxon>Bacteria</taxon>
        <taxon>Pseudomonadati</taxon>
        <taxon>Pseudomonadota</taxon>
        <taxon>Gammaproteobacteria</taxon>
        <taxon>Oceanospirillales</taxon>
        <taxon>Halomonadaceae</taxon>
        <taxon>Cobetia</taxon>
    </lineage>
</organism>
<name>A0ABU9GI73_COBMA</name>
<dbReference type="InterPro" id="IPR024079">
    <property type="entry name" value="MetalloPept_cat_dom_sf"/>
</dbReference>